<organism evidence="1 2">
    <name type="scientific">Mauremys mutica</name>
    <name type="common">yellowpond turtle</name>
    <dbReference type="NCBI Taxonomy" id="74926"/>
    <lineage>
        <taxon>Eukaryota</taxon>
        <taxon>Metazoa</taxon>
        <taxon>Chordata</taxon>
        <taxon>Craniata</taxon>
        <taxon>Vertebrata</taxon>
        <taxon>Euteleostomi</taxon>
        <taxon>Archelosauria</taxon>
        <taxon>Testudinata</taxon>
        <taxon>Testudines</taxon>
        <taxon>Cryptodira</taxon>
        <taxon>Durocryptodira</taxon>
        <taxon>Testudinoidea</taxon>
        <taxon>Geoemydidae</taxon>
        <taxon>Geoemydinae</taxon>
        <taxon>Mauremys</taxon>
    </lineage>
</organism>
<gene>
    <name evidence="1" type="ORF">KIL84_008749</name>
</gene>
<dbReference type="EMBL" id="JAHDVG010000479">
    <property type="protein sequence ID" value="KAH1174758.1"/>
    <property type="molecule type" value="Genomic_DNA"/>
</dbReference>
<reference evidence="1" key="1">
    <citation type="submission" date="2021-09" db="EMBL/GenBank/DDBJ databases">
        <title>The genome of Mauremys mutica provides insights into the evolution of semi-aquatic lifestyle.</title>
        <authorList>
            <person name="Gong S."/>
            <person name="Gao Y."/>
        </authorList>
    </citation>
    <scope>NUCLEOTIDE SEQUENCE</scope>
    <source>
        <strain evidence="1">MM-2020</strain>
        <tissue evidence="1">Muscle</tissue>
    </source>
</reference>
<proteinExistence type="predicted"/>
<evidence type="ECO:0000313" key="1">
    <source>
        <dbReference type="EMBL" id="KAH1174758.1"/>
    </source>
</evidence>
<comment type="caution">
    <text evidence="1">The sequence shown here is derived from an EMBL/GenBank/DDBJ whole genome shotgun (WGS) entry which is preliminary data.</text>
</comment>
<dbReference type="Proteomes" id="UP000827986">
    <property type="component" value="Unassembled WGS sequence"/>
</dbReference>
<dbReference type="AlphaFoldDB" id="A0A9D3X8D7"/>
<keyword evidence="2" id="KW-1185">Reference proteome</keyword>
<accession>A0A9D3X8D7</accession>
<evidence type="ECO:0000313" key="2">
    <source>
        <dbReference type="Proteomes" id="UP000827986"/>
    </source>
</evidence>
<name>A0A9D3X8D7_9SAUR</name>
<sequence length="106" mass="11606">MAGDFQLLVLQGPLSLSRLNPGSNYSNLDLLQNIPGSDKYGHLRVSSEYKPIQTGSDISTALGSRLHLPSLLLGLKKVYIHGTLATGPCLLWIHDLSWWLSGIQHT</sequence>
<protein>
    <submittedName>
        <fullName evidence="1">Uncharacterized protein</fullName>
    </submittedName>
</protein>